<evidence type="ECO:0000313" key="10">
    <source>
        <dbReference type="EMBL" id="TDT14462.1"/>
    </source>
</evidence>
<dbReference type="PROSITE" id="PS00178">
    <property type="entry name" value="AA_TRNA_LIGASE_I"/>
    <property type="match status" value="1"/>
</dbReference>
<keyword evidence="1 7" id="KW-0436">Ligase</keyword>
<feature type="binding site" evidence="7">
    <location>
        <position position="183"/>
    </location>
    <ligand>
        <name>L-glutamate</name>
        <dbReference type="ChEBI" id="CHEBI:29985"/>
    </ligand>
</feature>
<evidence type="ECO:0000256" key="4">
    <source>
        <dbReference type="ARBA" id="ARBA00022833"/>
    </source>
</evidence>
<dbReference type="NCBIfam" id="NF004314">
    <property type="entry name" value="PRK05710.1-3"/>
    <property type="match status" value="1"/>
</dbReference>
<organism evidence="10 11">
    <name type="scientific">Ilumatobacter fluminis</name>
    <dbReference type="NCBI Taxonomy" id="467091"/>
    <lineage>
        <taxon>Bacteria</taxon>
        <taxon>Bacillati</taxon>
        <taxon>Actinomycetota</taxon>
        <taxon>Acidimicrobiia</taxon>
        <taxon>Acidimicrobiales</taxon>
        <taxon>Ilumatobacteraceae</taxon>
        <taxon>Ilumatobacter</taxon>
    </lineage>
</organism>
<dbReference type="InterPro" id="IPR001412">
    <property type="entry name" value="aa-tRNA-synth_I_CS"/>
</dbReference>
<dbReference type="HAMAP" id="MF_01428">
    <property type="entry name" value="Glu_Q_tRNA_synth"/>
    <property type="match status" value="1"/>
</dbReference>
<keyword evidence="8" id="KW-0648">Protein biosynthesis</keyword>
<dbReference type="NCBIfam" id="TIGR03838">
    <property type="entry name" value="queuosine_YadB"/>
    <property type="match status" value="1"/>
</dbReference>
<accession>A0A4R7HU75</accession>
<dbReference type="GO" id="GO:0004818">
    <property type="term" value="F:glutamate-tRNA ligase activity"/>
    <property type="evidence" value="ECO:0007669"/>
    <property type="project" value="TreeGrafter"/>
</dbReference>
<evidence type="ECO:0000256" key="2">
    <source>
        <dbReference type="ARBA" id="ARBA00022723"/>
    </source>
</evidence>
<feature type="binding site" evidence="7">
    <location>
        <position position="122"/>
    </location>
    <ligand>
        <name>Zn(2+)</name>
        <dbReference type="ChEBI" id="CHEBI:29105"/>
    </ligand>
</feature>
<keyword evidence="2 7" id="KW-0479">Metal-binding</keyword>
<gene>
    <name evidence="7" type="primary">gluQ</name>
    <name evidence="10" type="ORF">BDK89_0017</name>
</gene>
<dbReference type="PANTHER" id="PTHR43311">
    <property type="entry name" value="GLUTAMATE--TRNA LIGASE"/>
    <property type="match status" value="1"/>
</dbReference>
<reference evidence="10 11" key="1">
    <citation type="submission" date="2019-03" db="EMBL/GenBank/DDBJ databases">
        <title>Sequencing the genomes of 1000 actinobacteria strains.</title>
        <authorList>
            <person name="Klenk H.-P."/>
        </authorList>
    </citation>
    <scope>NUCLEOTIDE SEQUENCE [LARGE SCALE GENOMIC DNA]</scope>
    <source>
        <strain evidence="10 11">DSM 18936</strain>
    </source>
</reference>
<protein>
    <recommendedName>
        <fullName evidence="7">Glutamyl-Q tRNA(Asp) synthetase</fullName>
        <shortName evidence="7">Glu-Q-RSs</shortName>
        <ecNumber evidence="7">6.1.1.-</ecNumber>
    </recommendedName>
</protein>
<dbReference type="GO" id="GO:0008270">
    <property type="term" value="F:zinc ion binding"/>
    <property type="evidence" value="ECO:0007669"/>
    <property type="project" value="UniProtKB-UniRule"/>
</dbReference>
<dbReference type="GO" id="GO:0005829">
    <property type="term" value="C:cytosol"/>
    <property type="evidence" value="ECO:0007669"/>
    <property type="project" value="TreeGrafter"/>
</dbReference>
<evidence type="ECO:0000259" key="9">
    <source>
        <dbReference type="Pfam" id="PF00749"/>
    </source>
</evidence>
<feature type="binding site" evidence="7">
    <location>
        <position position="40"/>
    </location>
    <ligand>
        <name>L-glutamate</name>
        <dbReference type="ChEBI" id="CHEBI:29985"/>
    </ligand>
</feature>
<evidence type="ECO:0000256" key="1">
    <source>
        <dbReference type="ARBA" id="ARBA00022598"/>
    </source>
</evidence>
<sequence>MSGRFAPSPTGELHLGNLRTALLAWLAARSTGRDFLIRMEDLDRVTSSVDHERRQVADMAALGLDHDGEIVRQSERFDLYRSHIDRLTTIGRVYPCYCTRREIREEIDNAASAPHGLPDGAYPGICRDLTADERAEREAAGRTPALRLRTEGERFEFVDRVLGRVDGFVDDVVLARADGVPAYNLAVVVDDDVQAIDQVVRGDDLASSTPRQLLLQQLLGFRTPEYQHVPLVLGPTGKRLAKRDGAVTLAELAADGWTAADVLAVLARSVGLASHTEPTGSITAESLVDRYDPAAIPTSPSTYAELCALRS</sequence>
<comment type="caution">
    <text evidence="10">The sequence shown here is derived from an EMBL/GenBank/DDBJ whole genome shotgun (WGS) entry which is preliminary data.</text>
</comment>
<feature type="binding site" evidence="7">
    <location>
        <position position="96"/>
    </location>
    <ligand>
        <name>Zn(2+)</name>
        <dbReference type="ChEBI" id="CHEBI:29105"/>
    </ligand>
</feature>
<dbReference type="Pfam" id="PF00749">
    <property type="entry name" value="tRNA-synt_1c"/>
    <property type="match status" value="1"/>
</dbReference>
<dbReference type="Gene3D" id="3.40.50.620">
    <property type="entry name" value="HUPs"/>
    <property type="match status" value="1"/>
</dbReference>
<evidence type="ECO:0000256" key="5">
    <source>
        <dbReference type="ARBA" id="ARBA00022840"/>
    </source>
</evidence>
<feature type="short sequence motif" description="'KMSKS' region" evidence="7">
    <location>
        <begin position="239"/>
        <end position="243"/>
    </location>
</feature>
<comment type="similarity">
    <text evidence="7">Belongs to the class-I aminoacyl-tRNA synthetase family. GluQ subfamily.</text>
</comment>
<dbReference type="EC" id="6.1.1.-" evidence="7"/>
<feature type="binding site" evidence="7">
    <location>
        <position position="126"/>
    </location>
    <ligand>
        <name>Zn(2+)</name>
        <dbReference type="ChEBI" id="CHEBI:29105"/>
    </ligand>
</feature>
<dbReference type="GO" id="GO:0006400">
    <property type="term" value="P:tRNA modification"/>
    <property type="evidence" value="ECO:0007669"/>
    <property type="project" value="InterPro"/>
</dbReference>
<dbReference type="OrthoDB" id="9807503at2"/>
<proteinExistence type="inferred from homology"/>
<dbReference type="InterPro" id="IPR049940">
    <property type="entry name" value="GluQ/Sye"/>
</dbReference>
<dbReference type="PANTHER" id="PTHR43311:SF1">
    <property type="entry name" value="GLUTAMYL-Q TRNA(ASP) SYNTHETASE"/>
    <property type="match status" value="1"/>
</dbReference>
<dbReference type="PRINTS" id="PR00987">
    <property type="entry name" value="TRNASYNTHGLU"/>
</dbReference>
<dbReference type="SUPFAM" id="SSF52374">
    <property type="entry name" value="Nucleotidylyl transferase"/>
    <property type="match status" value="1"/>
</dbReference>
<evidence type="ECO:0000256" key="3">
    <source>
        <dbReference type="ARBA" id="ARBA00022741"/>
    </source>
</evidence>
<feature type="short sequence motif" description="'HIGH' region" evidence="7">
    <location>
        <begin position="7"/>
        <end position="17"/>
    </location>
</feature>
<keyword evidence="5 7" id="KW-0067">ATP-binding</keyword>
<feature type="binding site" evidence="7">
    <location>
        <position position="98"/>
    </location>
    <ligand>
        <name>Zn(2+)</name>
        <dbReference type="ChEBI" id="CHEBI:29105"/>
    </ligand>
</feature>
<dbReference type="RefSeq" id="WP_133867008.1">
    <property type="nucleotide sequence ID" value="NZ_SOAU01000001.1"/>
</dbReference>
<feature type="binding site" evidence="7">
    <location>
        <position position="201"/>
    </location>
    <ligand>
        <name>L-glutamate</name>
        <dbReference type="ChEBI" id="CHEBI:29985"/>
    </ligand>
</feature>
<evidence type="ECO:0000256" key="8">
    <source>
        <dbReference type="RuleBase" id="RU363037"/>
    </source>
</evidence>
<dbReference type="NCBIfam" id="NF004315">
    <property type="entry name" value="PRK05710.1-4"/>
    <property type="match status" value="1"/>
</dbReference>
<evidence type="ECO:0000313" key="11">
    <source>
        <dbReference type="Proteomes" id="UP000294558"/>
    </source>
</evidence>
<comment type="cofactor">
    <cofactor evidence="7">
        <name>Zn(2+)</name>
        <dbReference type="ChEBI" id="CHEBI:29105"/>
    </cofactor>
    <text evidence="7">Binds 1 zinc ion per subunit.</text>
</comment>
<dbReference type="EMBL" id="SOAU01000001">
    <property type="protein sequence ID" value="TDT14462.1"/>
    <property type="molecule type" value="Genomic_DNA"/>
</dbReference>
<keyword evidence="6 7" id="KW-0030">Aminoacyl-tRNA synthetase</keyword>
<dbReference type="InterPro" id="IPR014729">
    <property type="entry name" value="Rossmann-like_a/b/a_fold"/>
</dbReference>
<keyword evidence="4 7" id="KW-0862">Zinc</keyword>
<evidence type="ECO:0000256" key="6">
    <source>
        <dbReference type="ARBA" id="ARBA00023146"/>
    </source>
</evidence>
<keyword evidence="3 7" id="KW-0547">Nucleotide-binding</keyword>
<keyword evidence="11" id="KW-1185">Reference proteome</keyword>
<evidence type="ECO:0000256" key="7">
    <source>
        <dbReference type="HAMAP-Rule" id="MF_01428"/>
    </source>
</evidence>
<feature type="binding site" evidence="7">
    <location>
        <position position="242"/>
    </location>
    <ligand>
        <name>ATP</name>
        <dbReference type="ChEBI" id="CHEBI:30616"/>
    </ligand>
</feature>
<feature type="domain" description="Glutamyl/glutaminyl-tRNA synthetase class Ib catalytic" evidence="9">
    <location>
        <begin position="4"/>
        <end position="258"/>
    </location>
</feature>
<dbReference type="Proteomes" id="UP000294558">
    <property type="component" value="Unassembled WGS sequence"/>
</dbReference>
<dbReference type="InterPro" id="IPR022380">
    <property type="entry name" value="Glu-Q_tRNA(Asp)_Synthase"/>
</dbReference>
<dbReference type="InterPro" id="IPR020058">
    <property type="entry name" value="Glu/Gln-tRNA-synth_Ib_cat-dom"/>
</dbReference>
<dbReference type="GO" id="GO:0005524">
    <property type="term" value="F:ATP binding"/>
    <property type="evidence" value="ECO:0007669"/>
    <property type="project" value="UniProtKB-KW"/>
</dbReference>
<name>A0A4R7HU75_9ACTN</name>
<comment type="function">
    <text evidence="7">Catalyzes the tRNA-independent activation of glutamate in presence of ATP and the subsequent transfer of glutamate onto a tRNA(Asp). Glutamate is transferred on the 2-amino-5-(4,5-dihydroxy-2-cyclopenten-1-yl) moiety of the queuosine in the wobble position of the QUC anticodon.</text>
</comment>
<dbReference type="AlphaFoldDB" id="A0A4R7HU75"/>
<dbReference type="InterPro" id="IPR000924">
    <property type="entry name" value="Glu/Gln-tRNA-synth"/>
</dbReference>
<feature type="binding site" evidence="7">
    <location>
        <begin position="4"/>
        <end position="8"/>
    </location>
    <ligand>
        <name>L-glutamate</name>
        <dbReference type="ChEBI" id="CHEBI:29985"/>
    </ligand>
</feature>
<dbReference type="GO" id="GO:0006424">
    <property type="term" value="P:glutamyl-tRNA aminoacylation"/>
    <property type="evidence" value="ECO:0007669"/>
    <property type="project" value="InterPro"/>
</dbReference>